<dbReference type="Proteomes" id="UP001050691">
    <property type="component" value="Unassembled WGS sequence"/>
</dbReference>
<dbReference type="GO" id="GO:0005743">
    <property type="term" value="C:mitochondrial inner membrane"/>
    <property type="evidence" value="ECO:0007669"/>
    <property type="project" value="UniProtKB-SubCell"/>
</dbReference>
<gene>
    <name evidence="5" type="ORF">Clacol_006538</name>
</gene>
<dbReference type="PANTHER" id="PTHR22977:SF1">
    <property type="entry name" value="COX ASSEMBLY MITOCHONDRIAL PROTEIN 2 HOMOLOG"/>
    <property type="match status" value="1"/>
</dbReference>
<keyword evidence="4" id="KW-0472">Membrane</keyword>
<reference evidence="5" key="1">
    <citation type="submission" date="2021-10" db="EMBL/GenBank/DDBJ databases">
        <title>De novo Genome Assembly of Clathrus columnatus (Basidiomycota, Fungi) Using Illumina and Nanopore Sequence Data.</title>
        <authorList>
            <person name="Ogiso-Tanaka E."/>
            <person name="Itagaki H."/>
            <person name="Hosoya T."/>
            <person name="Hosaka K."/>
        </authorList>
    </citation>
    <scope>NUCLEOTIDE SEQUENCE</scope>
    <source>
        <strain evidence="5">MO-923</strain>
    </source>
</reference>
<keyword evidence="2 4" id="KW-0496">Mitochondrion</keyword>
<keyword evidence="4" id="KW-0999">Mitochondrion inner membrane</keyword>
<keyword evidence="6" id="KW-1185">Reference proteome</keyword>
<keyword evidence="4" id="KW-0143">Chaperone</keyword>
<dbReference type="Pfam" id="PF08583">
    <property type="entry name" value="Cmc1"/>
    <property type="match status" value="1"/>
</dbReference>
<keyword evidence="3" id="KW-1015">Disulfide bond</keyword>
<evidence type="ECO:0000256" key="1">
    <source>
        <dbReference type="ARBA" id="ARBA00007347"/>
    </source>
</evidence>
<evidence type="ECO:0000256" key="4">
    <source>
        <dbReference type="RuleBase" id="RU364104"/>
    </source>
</evidence>
<name>A0AAV5AF58_9AGAM</name>
<evidence type="ECO:0000313" key="5">
    <source>
        <dbReference type="EMBL" id="GJJ12297.1"/>
    </source>
</evidence>
<comment type="function">
    <text evidence="4">Required for mitochondrial cytochrome c oxidase (COX) assembly and respiration.</text>
</comment>
<evidence type="ECO:0000313" key="6">
    <source>
        <dbReference type="Proteomes" id="UP001050691"/>
    </source>
</evidence>
<evidence type="ECO:0000256" key="3">
    <source>
        <dbReference type="ARBA" id="ARBA00023157"/>
    </source>
</evidence>
<accession>A0AAV5AF58</accession>
<evidence type="ECO:0000256" key="2">
    <source>
        <dbReference type="ARBA" id="ARBA00023128"/>
    </source>
</evidence>
<comment type="subcellular location">
    <subcellularLocation>
        <location evidence="4">Mitochondrion inner membrane</location>
    </subcellularLocation>
</comment>
<proteinExistence type="inferred from homology"/>
<dbReference type="InterPro" id="IPR013892">
    <property type="entry name" value="Cyt_c_biogenesis_Cmc1-like"/>
</dbReference>
<dbReference type="EMBL" id="BPWL01000007">
    <property type="protein sequence ID" value="GJJ12297.1"/>
    <property type="molecule type" value="Genomic_DNA"/>
</dbReference>
<dbReference type="PANTHER" id="PTHR22977">
    <property type="entry name" value="COX ASSEMBLY MITOCHONDRIAL PROTEIN"/>
    <property type="match status" value="1"/>
</dbReference>
<protein>
    <recommendedName>
        <fullName evidence="4">COX assembly mitochondrial protein</fullName>
    </recommendedName>
</protein>
<dbReference type="AlphaFoldDB" id="A0AAV5AF58"/>
<comment type="similarity">
    <text evidence="1 4">Belongs to the CMC family.</text>
</comment>
<comment type="caution">
    <text evidence="5">The sequence shown here is derived from an EMBL/GenBank/DDBJ whole genome shotgun (WGS) entry which is preliminary data.</text>
</comment>
<sequence length="101" mass="11950">MSPIAFSQLAPLSEGNIPVQWHFMNREWTPTPVCRDFIRALEQCHAEWWGARFFGSCNTAKRELNMCLRNERITRAAKNREVSKERRERTEAAWKQLEVEV</sequence>
<organism evidence="5 6">
    <name type="scientific">Clathrus columnatus</name>
    <dbReference type="NCBI Taxonomy" id="1419009"/>
    <lineage>
        <taxon>Eukaryota</taxon>
        <taxon>Fungi</taxon>
        <taxon>Dikarya</taxon>
        <taxon>Basidiomycota</taxon>
        <taxon>Agaricomycotina</taxon>
        <taxon>Agaricomycetes</taxon>
        <taxon>Phallomycetidae</taxon>
        <taxon>Phallales</taxon>
        <taxon>Clathraceae</taxon>
        <taxon>Clathrus</taxon>
    </lineage>
</organism>